<protein>
    <submittedName>
        <fullName evidence="2">Baseplate protein j-like</fullName>
    </submittedName>
</protein>
<reference evidence="2 3" key="1">
    <citation type="submission" date="2019-03" db="EMBL/GenBank/DDBJ databases">
        <authorList>
            <person name="Nijsse B."/>
        </authorList>
    </citation>
    <scope>NUCLEOTIDE SEQUENCE [LARGE SCALE GENOMIC DNA]</scope>
    <source>
        <strain evidence="2">Desulfoluna butyratoxydans MSL71</strain>
    </source>
</reference>
<dbReference type="Proteomes" id="UP000507962">
    <property type="component" value="Unassembled WGS sequence"/>
</dbReference>
<accession>A0A4U8YGC7</accession>
<sequence>MTDVYEQMLVDAGIPVSQEAMETEWRAINAEEEVGIANDSEWAPFWRLITAIATKPAMWLVQLLATQVLPNFFLKDATGAWLELLAWAVDLERKKAATTRGFLVFTREAADGEVTVEAGILVATPPINTKIYRVRTTEEVTIPDGVISAQVPVEAEIPGTAHNLGPGYFTVLPEPVSGIAAVTNEAEWITIAGADAESDDSLRLRCRNQFSAVGQYHHDAAYRADISLFAGIQPDFVWFEHDAPRGPGSANAFVMIDSGQPSQSFVDGINTYIRDQGHHGHGDDMLCFPMPEKPAALVVTVYHDGVLSGERIAALKQAVSDRVRFAFRENQDFSKITRTMPFSRFSFSTLAYELHQQLPDLKSVSFSLGDIVSAMEIPTLSSLTVNTEVV</sequence>
<organism evidence="2 3">
    <name type="scientific">Desulfoluna butyratoxydans</name>
    <dbReference type="NCBI Taxonomy" id="231438"/>
    <lineage>
        <taxon>Bacteria</taxon>
        <taxon>Pseudomonadati</taxon>
        <taxon>Thermodesulfobacteriota</taxon>
        <taxon>Desulfobacteria</taxon>
        <taxon>Desulfobacterales</taxon>
        <taxon>Desulfolunaceae</taxon>
        <taxon>Desulfoluna</taxon>
    </lineage>
</organism>
<evidence type="ECO:0000259" key="1">
    <source>
        <dbReference type="Pfam" id="PF04865"/>
    </source>
</evidence>
<keyword evidence="3" id="KW-1185">Reference proteome</keyword>
<dbReference type="AlphaFoldDB" id="A0A4U8YGC7"/>
<proteinExistence type="predicted"/>
<dbReference type="PANTHER" id="PTHR37829">
    <property type="entry name" value="PHAGE-LIKE ELEMENT PBSX PROTEIN XKDT"/>
    <property type="match status" value="1"/>
</dbReference>
<gene>
    <name evidence="2" type="ORF">MSL71_30</name>
</gene>
<dbReference type="PANTHER" id="PTHR37829:SF3">
    <property type="entry name" value="PROTEIN JAYE-RELATED"/>
    <property type="match status" value="1"/>
</dbReference>
<dbReference type="InterPro" id="IPR052399">
    <property type="entry name" value="Phage_Baseplate_Assmbl_Protein"/>
</dbReference>
<dbReference type="Pfam" id="PF04865">
    <property type="entry name" value="Baseplate_J"/>
    <property type="match status" value="1"/>
</dbReference>
<dbReference type="RefSeq" id="WP_180136641.1">
    <property type="nucleotide sequence ID" value="NZ_CAADHO010000001.1"/>
</dbReference>
<evidence type="ECO:0000313" key="2">
    <source>
        <dbReference type="EMBL" id="VFQ42385.1"/>
    </source>
</evidence>
<feature type="domain" description="Baseplate protein J-like barrel" evidence="1">
    <location>
        <begin position="103"/>
        <end position="189"/>
    </location>
</feature>
<dbReference type="EMBL" id="CAADHO010000001">
    <property type="protein sequence ID" value="VFQ42385.1"/>
    <property type="molecule type" value="Genomic_DNA"/>
</dbReference>
<dbReference type="InterPro" id="IPR006949">
    <property type="entry name" value="Barrel_Baseplate_J-like"/>
</dbReference>
<name>A0A4U8YGC7_9BACT</name>
<evidence type="ECO:0000313" key="3">
    <source>
        <dbReference type="Proteomes" id="UP000507962"/>
    </source>
</evidence>